<proteinExistence type="predicted"/>
<evidence type="ECO:0000313" key="2">
    <source>
        <dbReference type="EMBL" id="KUO22366.1"/>
    </source>
</evidence>
<evidence type="ECO:0000313" key="3">
    <source>
        <dbReference type="Proteomes" id="UP000053260"/>
    </source>
</evidence>
<organism evidence="2 3">
    <name type="scientific">Streptomyces dysideae</name>
    <dbReference type="NCBI Taxonomy" id="909626"/>
    <lineage>
        <taxon>Bacteria</taxon>
        <taxon>Bacillati</taxon>
        <taxon>Actinomycetota</taxon>
        <taxon>Actinomycetes</taxon>
        <taxon>Kitasatosporales</taxon>
        <taxon>Streptomycetaceae</taxon>
        <taxon>Streptomyces</taxon>
    </lineage>
</organism>
<sequence length="143" mass="14696">MTGRSQRSQSSTRAAWRTTRLAALCPALTVLLTLLVICLGTGTHAAADPAADPMTSTSATTVTPAGPSAKVTAHPADCPDDDMCCHAAAQGVQAVLATPVQPLPVLLPRLPDLPGPPDGTPRRTEPPPTTGAPDLHVLQVQRT</sequence>
<feature type="region of interest" description="Disordered" evidence="1">
    <location>
        <begin position="46"/>
        <end position="74"/>
    </location>
</feature>
<feature type="compositionally biased region" description="Polar residues" evidence="1">
    <location>
        <begin position="54"/>
        <end position="63"/>
    </location>
</feature>
<reference evidence="2 3" key="1">
    <citation type="submission" date="2015-10" db="EMBL/GenBank/DDBJ databases">
        <title>Draft genome sequence of Streptomyces sp. RV15, isolated from a marine sponge.</title>
        <authorList>
            <person name="Ruckert C."/>
            <person name="Abdelmohsen U.R."/>
            <person name="Winkler A."/>
            <person name="Hentschel U."/>
            <person name="Kalinowski J."/>
            <person name="Kampfer P."/>
            <person name="Glaeser S."/>
        </authorList>
    </citation>
    <scope>NUCLEOTIDE SEQUENCE [LARGE SCALE GENOMIC DNA]</scope>
    <source>
        <strain evidence="2 3">RV15</strain>
    </source>
</reference>
<dbReference type="RefSeq" id="WP_067016446.1">
    <property type="nucleotide sequence ID" value="NZ_KQ949076.1"/>
</dbReference>
<dbReference type="STRING" id="909626.AQJ91_04130"/>
<dbReference type="AlphaFoldDB" id="A0A101V4I6"/>
<evidence type="ECO:0000256" key="1">
    <source>
        <dbReference type="SAM" id="MobiDB-lite"/>
    </source>
</evidence>
<protein>
    <submittedName>
        <fullName evidence="2">Uncharacterized protein</fullName>
    </submittedName>
</protein>
<dbReference type="EMBL" id="LMXB01000017">
    <property type="protein sequence ID" value="KUO22366.1"/>
    <property type="molecule type" value="Genomic_DNA"/>
</dbReference>
<gene>
    <name evidence="2" type="ORF">AQJ91_04130</name>
</gene>
<comment type="caution">
    <text evidence="2">The sequence shown here is derived from an EMBL/GenBank/DDBJ whole genome shotgun (WGS) entry which is preliminary data.</text>
</comment>
<dbReference type="Proteomes" id="UP000053260">
    <property type="component" value="Unassembled WGS sequence"/>
</dbReference>
<accession>A0A101V4I6</accession>
<feature type="region of interest" description="Disordered" evidence="1">
    <location>
        <begin position="107"/>
        <end position="143"/>
    </location>
</feature>
<keyword evidence="3" id="KW-1185">Reference proteome</keyword>
<name>A0A101V4I6_9ACTN</name>